<protein>
    <submittedName>
        <fullName evidence="1">Uncharacterized protein</fullName>
    </submittedName>
</protein>
<dbReference type="EMBL" id="MBUA01000027">
    <property type="protein sequence ID" value="MBC6492223.1"/>
    <property type="molecule type" value="Genomic_DNA"/>
</dbReference>
<proteinExistence type="predicted"/>
<dbReference type="Proteomes" id="UP000765802">
    <property type="component" value="Unassembled WGS sequence"/>
</dbReference>
<reference evidence="1 2" key="1">
    <citation type="submission" date="2016-07" db="EMBL/GenBank/DDBJ databases">
        <title>Genome analysis of Flavihumibacter stibioxidans YS-17.</title>
        <authorList>
            <person name="Shi K."/>
            <person name="Han Y."/>
            <person name="Wang G."/>
        </authorList>
    </citation>
    <scope>NUCLEOTIDE SEQUENCE [LARGE SCALE GENOMIC DNA]</scope>
    <source>
        <strain evidence="1 2">YS-17</strain>
    </source>
</reference>
<gene>
    <name evidence="1" type="ORF">BC349_14270</name>
</gene>
<evidence type="ECO:0000313" key="2">
    <source>
        <dbReference type="Proteomes" id="UP000765802"/>
    </source>
</evidence>
<comment type="caution">
    <text evidence="1">The sequence shown here is derived from an EMBL/GenBank/DDBJ whole genome shotgun (WGS) entry which is preliminary data.</text>
</comment>
<dbReference type="RefSeq" id="WP_187257537.1">
    <property type="nucleotide sequence ID" value="NZ_JBHULF010000006.1"/>
</dbReference>
<accession>A0ABR7MB06</accession>
<dbReference type="SUPFAM" id="SSF51735">
    <property type="entry name" value="NAD(P)-binding Rossmann-fold domains"/>
    <property type="match status" value="1"/>
</dbReference>
<keyword evidence="2" id="KW-1185">Reference proteome</keyword>
<dbReference type="InterPro" id="IPR036291">
    <property type="entry name" value="NAD(P)-bd_dom_sf"/>
</dbReference>
<evidence type="ECO:0000313" key="1">
    <source>
        <dbReference type="EMBL" id="MBC6492223.1"/>
    </source>
</evidence>
<dbReference type="Gene3D" id="3.40.50.720">
    <property type="entry name" value="NAD(P)-binding Rossmann-like Domain"/>
    <property type="match status" value="1"/>
</dbReference>
<name>A0ABR7MB06_9BACT</name>
<sequence length="97" mass="10363">MNTPKYIGLISSETSQLPQQLSTGSIQNGYRLKKVLPFEELSAGLAASRYPGAEIVDSLSDIIHDDSIELVLVAGKGSGQPALVKEVMDAGKHVRIL</sequence>
<organism evidence="1 2">
    <name type="scientific">Flavihumibacter stibioxidans</name>
    <dbReference type="NCBI Taxonomy" id="1834163"/>
    <lineage>
        <taxon>Bacteria</taxon>
        <taxon>Pseudomonadati</taxon>
        <taxon>Bacteroidota</taxon>
        <taxon>Chitinophagia</taxon>
        <taxon>Chitinophagales</taxon>
        <taxon>Chitinophagaceae</taxon>
        <taxon>Flavihumibacter</taxon>
    </lineage>
</organism>